<dbReference type="Ensembl" id="ENSSLUT00000003043.1">
    <property type="protein sequence ID" value="ENSSLUP00000002943.1"/>
    <property type="gene ID" value="ENSSLUG00000001290.1"/>
</dbReference>
<evidence type="ECO:0000256" key="3">
    <source>
        <dbReference type="ARBA" id="ARBA00022723"/>
    </source>
</evidence>
<evidence type="ECO:0000313" key="15">
    <source>
        <dbReference type="Proteomes" id="UP000694568"/>
    </source>
</evidence>
<dbReference type="PROSITE" id="PS50157">
    <property type="entry name" value="ZINC_FINGER_C2H2_2"/>
    <property type="match status" value="2"/>
</dbReference>
<sequence length="184" mass="20983">TLNTLVSYYFFILCPSRAPTAAGSQQETDAFMLTPTHEESNHNEPEPKSDHQLFSDNSQVADSQDHKGSKHVDSGSSRNAEPEQNERHPKSNSDGINVNDPNLSKIHWNTHIRETFFECDFCGKTFKLKCHLYEHLRVHTGEKPYSCEMCGKVFRRSTELTVHMKSHTGRNPYSCNTCGKNSHR</sequence>
<evidence type="ECO:0000256" key="2">
    <source>
        <dbReference type="ARBA" id="ARBA00006991"/>
    </source>
</evidence>
<reference evidence="14" key="1">
    <citation type="submission" date="2025-08" db="UniProtKB">
        <authorList>
            <consortium name="Ensembl"/>
        </authorList>
    </citation>
    <scope>IDENTIFICATION</scope>
</reference>
<comment type="similarity">
    <text evidence="2">Belongs to the krueppel C2H2-type zinc-finger protein family.</text>
</comment>
<keyword evidence="15" id="KW-1185">Reference proteome</keyword>
<evidence type="ECO:0000256" key="1">
    <source>
        <dbReference type="ARBA" id="ARBA00004123"/>
    </source>
</evidence>
<dbReference type="Pfam" id="PF00096">
    <property type="entry name" value="zf-C2H2"/>
    <property type="match status" value="2"/>
</dbReference>
<reference evidence="14" key="2">
    <citation type="submission" date="2025-09" db="UniProtKB">
        <authorList>
            <consortium name="Ensembl"/>
        </authorList>
    </citation>
    <scope>IDENTIFICATION</scope>
</reference>
<comment type="subcellular location">
    <subcellularLocation>
        <location evidence="1">Nucleus</location>
    </subcellularLocation>
</comment>
<dbReference type="AlphaFoldDB" id="A0A8C9X053"/>
<evidence type="ECO:0000256" key="7">
    <source>
        <dbReference type="ARBA" id="ARBA00023015"/>
    </source>
</evidence>
<dbReference type="SUPFAM" id="SSF57667">
    <property type="entry name" value="beta-beta-alpha zinc fingers"/>
    <property type="match status" value="1"/>
</dbReference>
<accession>A0A8C9X053</accession>
<keyword evidence="4" id="KW-0677">Repeat</keyword>
<keyword evidence="9" id="KW-0804">Transcription</keyword>
<proteinExistence type="inferred from homology"/>
<dbReference type="Proteomes" id="UP000694568">
    <property type="component" value="Unplaced"/>
</dbReference>
<feature type="compositionally biased region" description="Basic and acidic residues" evidence="12">
    <location>
        <begin position="63"/>
        <end position="73"/>
    </location>
</feature>
<dbReference type="FunFam" id="3.30.160.60:FF:001498">
    <property type="entry name" value="Zinc finger protein 404"/>
    <property type="match status" value="1"/>
</dbReference>
<evidence type="ECO:0000256" key="12">
    <source>
        <dbReference type="SAM" id="MobiDB-lite"/>
    </source>
</evidence>
<dbReference type="GO" id="GO:0005634">
    <property type="term" value="C:nucleus"/>
    <property type="evidence" value="ECO:0007669"/>
    <property type="project" value="UniProtKB-SubCell"/>
</dbReference>
<feature type="compositionally biased region" description="Basic and acidic residues" evidence="12">
    <location>
        <begin position="80"/>
        <end position="91"/>
    </location>
</feature>
<dbReference type="GeneTree" id="ENSGT01150000286958"/>
<evidence type="ECO:0000259" key="13">
    <source>
        <dbReference type="PROSITE" id="PS50157"/>
    </source>
</evidence>
<feature type="domain" description="C2H2-type" evidence="13">
    <location>
        <begin position="145"/>
        <end position="172"/>
    </location>
</feature>
<evidence type="ECO:0000256" key="8">
    <source>
        <dbReference type="ARBA" id="ARBA00023125"/>
    </source>
</evidence>
<keyword evidence="7" id="KW-0805">Transcription regulation</keyword>
<evidence type="ECO:0000256" key="5">
    <source>
        <dbReference type="ARBA" id="ARBA00022771"/>
    </source>
</evidence>
<dbReference type="SMART" id="SM00355">
    <property type="entry name" value="ZnF_C2H2"/>
    <property type="match status" value="2"/>
</dbReference>
<evidence type="ECO:0000256" key="11">
    <source>
        <dbReference type="PROSITE-ProRule" id="PRU00042"/>
    </source>
</evidence>
<dbReference type="InterPro" id="IPR013087">
    <property type="entry name" value="Znf_C2H2_type"/>
</dbReference>
<dbReference type="PANTHER" id="PTHR24394">
    <property type="entry name" value="ZINC FINGER PROTEIN"/>
    <property type="match status" value="1"/>
</dbReference>
<organism evidence="14 15">
    <name type="scientific">Sander lucioperca</name>
    <name type="common">Pike-perch</name>
    <name type="synonym">Perca lucioperca</name>
    <dbReference type="NCBI Taxonomy" id="283035"/>
    <lineage>
        <taxon>Eukaryota</taxon>
        <taxon>Metazoa</taxon>
        <taxon>Chordata</taxon>
        <taxon>Craniata</taxon>
        <taxon>Vertebrata</taxon>
        <taxon>Euteleostomi</taxon>
        <taxon>Actinopterygii</taxon>
        <taxon>Neopterygii</taxon>
        <taxon>Teleostei</taxon>
        <taxon>Neoteleostei</taxon>
        <taxon>Acanthomorphata</taxon>
        <taxon>Eupercaria</taxon>
        <taxon>Perciformes</taxon>
        <taxon>Percoidei</taxon>
        <taxon>Percidae</taxon>
        <taxon>Luciopercinae</taxon>
        <taxon>Sander</taxon>
    </lineage>
</organism>
<keyword evidence="5 11" id="KW-0863">Zinc-finger</keyword>
<dbReference type="InterPro" id="IPR036236">
    <property type="entry name" value="Znf_C2H2_sf"/>
</dbReference>
<evidence type="ECO:0000256" key="9">
    <source>
        <dbReference type="ARBA" id="ARBA00023163"/>
    </source>
</evidence>
<keyword evidence="8" id="KW-0238">DNA-binding</keyword>
<name>A0A8C9X053_SANLU</name>
<keyword evidence="10" id="KW-0539">Nucleus</keyword>
<dbReference type="GO" id="GO:0008270">
    <property type="term" value="F:zinc ion binding"/>
    <property type="evidence" value="ECO:0007669"/>
    <property type="project" value="UniProtKB-KW"/>
</dbReference>
<protein>
    <recommendedName>
        <fullName evidence="13">C2H2-type domain-containing protein</fullName>
    </recommendedName>
</protein>
<dbReference type="PROSITE" id="PS00028">
    <property type="entry name" value="ZINC_FINGER_C2H2_1"/>
    <property type="match status" value="2"/>
</dbReference>
<evidence type="ECO:0000256" key="4">
    <source>
        <dbReference type="ARBA" id="ARBA00022737"/>
    </source>
</evidence>
<feature type="region of interest" description="Disordered" evidence="12">
    <location>
        <begin position="37"/>
        <end position="99"/>
    </location>
</feature>
<evidence type="ECO:0000313" key="14">
    <source>
        <dbReference type="Ensembl" id="ENSSLUP00000002943.1"/>
    </source>
</evidence>
<keyword evidence="6" id="KW-0862">Zinc</keyword>
<feature type="compositionally biased region" description="Basic and acidic residues" evidence="12">
    <location>
        <begin position="37"/>
        <end position="53"/>
    </location>
</feature>
<evidence type="ECO:0000256" key="10">
    <source>
        <dbReference type="ARBA" id="ARBA00023242"/>
    </source>
</evidence>
<dbReference type="GO" id="GO:0000981">
    <property type="term" value="F:DNA-binding transcription factor activity, RNA polymerase II-specific"/>
    <property type="evidence" value="ECO:0007669"/>
    <property type="project" value="TreeGrafter"/>
</dbReference>
<evidence type="ECO:0000256" key="6">
    <source>
        <dbReference type="ARBA" id="ARBA00022833"/>
    </source>
</evidence>
<dbReference type="Gene3D" id="3.30.160.60">
    <property type="entry name" value="Classic Zinc Finger"/>
    <property type="match status" value="2"/>
</dbReference>
<feature type="domain" description="C2H2-type" evidence="13">
    <location>
        <begin position="117"/>
        <end position="144"/>
    </location>
</feature>
<dbReference type="FunFam" id="3.30.160.60:FF:001506">
    <property type="entry name" value="Zinc finger protein"/>
    <property type="match status" value="1"/>
</dbReference>
<dbReference type="PANTHER" id="PTHR24394:SF44">
    <property type="entry name" value="ZINC FINGER PROTEIN 271-LIKE"/>
    <property type="match status" value="1"/>
</dbReference>
<dbReference type="GO" id="GO:0003677">
    <property type="term" value="F:DNA binding"/>
    <property type="evidence" value="ECO:0007669"/>
    <property type="project" value="UniProtKB-KW"/>
</dbReference>
<keyword evidence="3" id="KW-0479">Metal-binding</keyword>